<dbReference type="NCBIfam" id="TIGR02432">
    <property type="entry name" value="lysidine_TilS_N"/>
    <property type="match status" value="1"/>
</dbReference>
<keyword evidence="6 8" id="KW-0067">ATP-binding</keyword>
<reference evidence="10 11" key="1">
    <citation type="submission" date="2024-03" db="EMBL/GenBank/DDBJ databases">
        <title>Human intestinal bacterial collection.</title>
        <authorList>
            <person name="Pauvert C."/>
            <person name="Hitch T.C.A."/>
            <person name="Clavel T."/>
        </authorList>
    </citation>
    <scope>NUCLEOTIDE SEQUENCE [LARGE SCALE GENOMIC DNA]</scope>
    <source>
        <strain evidence="10 11">CLA-JM-H44</strain>
    </source>
</reference>
<sequence length="448" mass="49261">MDKFVETLEQFHMLCASETVLVALSGGADSVSLLHRFVLLRKTRKLTVLAGHVHHGLRGDEADRDEAFCRTLCEAWSVPYFSTRVDVKGEAACTGESVEECARRLRYAFLEAQAKKHGAVLATAHTADDNLETVLLNLVRGTGLKGLCGIPPVRERIIRPLLFFERAEIEAYCKTHGLSYVTDSSNLSSEFARNQLRLSVTPVLKGLNPSLLSGISRMTRFLREEEELLETLAQNALSAAKKDEGFDAAALAKLPSPLRFRALVRLAKNAGGSIGAAHEPALTGILHGGGSTDLPGGVRMTVQRGRLTVSGKEEEEKTFLPATALAVPGETKVGCRWICTQKMERDGQNVYNFLFYHALDYAKIKGTLRVRSRRPGDKLTLSRRNCTKSLKKLFQEANIPPKDRDAVAVVEDDEGIVWVEGFGCDRRVTATGETISLLLLDVREEDGL</sequence>
<dbReference type="RefSeq" id="WP_349218288.1">
    <property type="nucleotide sequence ID" value="NZ_JBBMFD010000004.1"/>
</dbReference>
<evidence type="ECO:0000313" key="10">
    <source>
        <dbReference type="EMBL" id="MEQ2439974.1"/>
    </source>
</evidence>
<dbReference type="NCBIfam" id="TIGR02433">
    <property type="entry name" value="lysidine_TilS_C"/>
    <property type="match status" value="1"/>
</dbReference>
<dbReference type="SMART" id="SM00977">
    <property type="entry name" value="TilS_C"/>
    <property type="match status" value="1"/>
</dbReference>
<accession>A0ABV1DY39</accession>
<evidence type="ECO:0000256" key="3">
    <source>
        <dbReference type="ARBA" id="ARBA00022598"/>
    </source>
</evidence>
<evidence type="ECO:0000256" key="6">
    <source>
        <dbReference type="ARBA" id="ARBA00022840"/>
    </source>
</evidence>
<keyword evidence="5 8" id="KW-0547">Nucleotide-binding</keyword>
<evidence type="ECO:0000313" key="11">
    <source>
        <dbReference type="Proteomes" id="UP001489509"/>
    </source>
</evidence>
<dbReference type="Gene3D" id="3.40.50.620">
    <property type="entry name" value="HUPs"/>
    <property type="match status" value="1"/>
</dbReference>
<dbReference type="Gene3D" id="1.20.59.20">
    <property type="match status" value="1"/>
</dbReference>
<dbReference type="InterPro" id="IPR014729">
    <property type="entry name" value="Rossmann-like_a/b/a_fold"/>
</dbReference>
<keyword evidence="4 8" id="KW-0819">tRNA processing</keyword>
<evidence type="ECO:0000259" key="9">
    <source>
        <dbReference type="SMART" id="SM00977"/>
    </source>
</evidence>
<organism evidence="10 11">
    <name type="scientific">Solibaculum intestinale</name>
    <dbReference type="NCBI Taxonomy" id="3133165"/>
    <lineage>
        <taxon>Bacteria</taxon>
        <taxon>Bacillati</taxon>
        <taxon>Bacillota</taxon>
        <taxon>Clostridia</taxon>
        <taxon>Eubacteriales</taxon>
        <taxon>Oscillospiraceae</taxon>
        <taxon>Solibaculum</taxon>
    </lineage>
</organism>
<dbReference type="CDD" id="cd01992">
    <property type="entry name" value="TilS_N"/>
    <property type="match status" value="1"/>
</dbReference>
<dbReference type="PANTHER" id="PTHR43033:SF1">
    <property type="entry name" value="TRNA(ILE)-LYSIDINE SYNTHASE-RELATED"/>
    <property type="match status" value="1"/>
</dbReference>
<dbReference type="Pfam" id="PF01171">
    <property type="entry name" value="ATP_bind_3"/>
    <property type="match status" value="1"/>
</dbReference>
<dbReference type="InterPro" id="IPR012796">
    <property type="entry name" value="Lysidine-tRNA-synth_C"/>
</dbReference>
<evidence type="ECO:0000256" key="4">
    <source>
        <dbReference type="ARBA" id="ARBA00022694"/>
    </source>
</evidence>
<dbReference type="SUPFAM" id="SSF52402">
    <property type="entry name" value="Adenine nucleotide alpha hydrolases-like"/>
    <property type="match status" value="1"/>
</dbReference>
<name>A0ABV1DY39_9FIRM</name>
<dbReference type="Pfam" id="PF11734">
    <property type="entry name" value="TilS_C"/>
    <property type="match status" value="1"/>
</dbReference>
<proteinExistence type="inferred from homology"/>
<comment type="catalytic activity">
    <reaction evidence="7 8">
        <text>cytidine(34) in tRNA(Ile2) + L-lysine + ATP = lysidine(34) in tRNA(Ile2) + AMP + diphosphate + H(+)</text>
        <dbReference type="Rhea" id="RHEA:43744"/>
        <dbReference type="Rhea" id="RHEA-COMP:10625"/>
        <dbReference type="Rhea" id="RHEA-COMP:10670"/>
        <dbReference type="ChEBI" id="CHEBI:15378"/>
        <dbReference type="ChEBI" id="CHEBI:30616"/>
        <dbReference type="ChEBI" id="CHEBI:32551"/>
        <dbReference type="ChEBI" id="CHEBI:33019"/>
        <dbReference type="ChEBI" id="CHEBI:82748"/>
        <dbReference type="ChEBI" id="CHEBI:83665"/>
        <dbReference type="ChEBI" id="CHEBI:456215"/>
        <dbReference type="EC" id="6.3.4.19"/>
    </reaction>
</comment>
<evidence type="ECO:0000256" key="1">
    <source>
        <dbReference type="ARBA" id="ARBA00004496"/>
    </source>
</evidence>
<keyword evidence="11" id="KW-1185">Reference proteome</keyword>
<feature type="domain" description="Lysidine-tRNA(Ile) synthetase C-terminal" evidence="9">
    <location>
        <begin position="368"/>
        <end position="439"/>
    </location>
</feature>
<dbReference type="InterPro" id="IPR011063">
    <property type="entry name" value="TilS/TtcA_N"/>
</dbReference>
<dbReference type="SUPFAM" id="SSF82829">
    <property type="entry name" value="MesJ substrate recognition domain-like"/>
    <property type="match status" value="1"/>
</dbReference>
<keyword evidence="2 8" id="KW-0963">Cytoplasm</keyword>
<dbReference type="GO" id="GO:0032267">
    <property type="term" value="F:tRNA(Ile)-lysidine synthase activity"/>
    <property type="evidence" value="ECO:0007669"/>
    <property type="project" value="UniProtKB-EC"/>
</dbReference>
<dbReference type="InterPro" id="IPR012094">
    <property type="entry name" value="tRNA_Ile_lys_synt"/>
</dbReference>
<evidence type="ECO:0000256" key="8">
    <source>
        <dbReference type="HAMAP-Rule" id="MF_01161"/>
    </source>
</evidence>
<dbReference type="InterPro" id="IPR012795">
    <property type="entry name" value="tRNA_Ile_lys_synt_N"/>
</dbReference>
<comment type="caution">
    <text evidence="10">The sequence shown here is derived from an EMBL/GenBank/DDBJ whole genome shotgun (WGS) entry which is preliminary data.</text>
</comment>
<dbReference type="PANTHER" id="PTHR43033">
    <property type="entry name" value="TRNA(ILE)-LYSIDINE SYNTHASE-RELATED"/>
    <property type="match status" value="1"/>
</dbReference>
<comment type="function">
    <text evidence="8">Ligates lysine onto the cytidine present at position 34 of the AUA codon-specific tRNA(Ile) that contains the anticodon CAU, in an ATP-dependent manner. Cytidine is converted to lysidine, thus changing the amino acid specificity of the tRNA from methionine to isoleucine.</text>
</comment>
<gene>
    <name evidence="8 10" type="primary">tilS</name>
    <name evidence="10" type="ORF">WMO26_03950</name>
</gene>
<evidence type="ECO:0000256" key="7">
    <source>
        <dbReference type="ARBA" id="ARBA00048539"/>
    </source>
</evidence>
<evidence type="ECO:0000256" key="5">
    <source>
        <dbReference type="ARBA" id="ARBA00022741"/>
    </source>
</evidence>
<keyword evidence="3 8" id="KW-0436">Ligase</keyword>
<dbReference type="Proteomes" id="UP001489509">
    <property type="component" value="Unassembled WGS sequence"/>
</dbReference>
<protein>
    <recommendedName>
        <fullName evidence="8">tRNA(Ile)-lysidine synthase</fullName>
        <ecNumber evidence="8">6.3.4.19</ecNumber>
    </recommendedName>
    <alternativeName>
        <fullName evidence="8">tRNA(Ile)-2-lysyl-cytidine synthase</fullName>
    </alternativeName>
    <alternativeName>
        <fullName evidence="8">tRNA(Ile)-lysidine synthetase</fullName>
    </alternativeName>
</protein>
<comment type="similarity">
    <text evidence="8">Belongs to the tRNA(Ile)-lysidine synthase family.</text>
</comment>
<dbReference type="EC" id="6.3.4.19" evidence="8"/>
<dbReference type="EMBL" id="JBBMFD010000004">
    <property type="protein sequence ID" value="MEQ2439974.1"/>
    <property type="molecule type" value="Genomic_DNA"/>
</dbReference>
<comment type="domain">
    <text evidence="8">The N-terminal region contains the highly conserved SGGXDS motif, predicted to be a P-loop motif involved in ATP binding.</text>
</comment>
<dbReference type="HAMAP" id="MF_01161">
    <property type="entry name" value="tRNA_Ile_lys_synt"/>
    <property type="match status" value="1"/>
</dbReference>
<evidence type="ECO:0000256" key="2">
    <source>
        <dbReference type="ARBA" id="ARBA00022490"/>
    </source>
</evidence>
<feature type="binding site" evidence="8">
    <location>
        <begin position="25"/>
        <end position="30"/>
    </location>
    <ligand>
        <name>ATP</name>
        <dbReference type="ChEBI" id="CHEBI:30616"/>
    </ligand>
</feature>
<comment type="subcellular location">
    <subcellularLocation>
        <location evidence="1 8">Cytoplasm</location>
    </subcellularLocation>
</comment>
<dbReference type="SUPFAM" id="SSF56037">
    <property type="entry name" value="PheT/TilS domain"/>
    <property type="match status" value="1"/>
</dbReference>